<dbReference type="AlphaFoldDB" id="A0A4R5DTD2"/>
<dbReference type="PANTHER" id="PTHR34388">
    <property type="entry name" value="DNA POLYMERASE III SUBUNIT DELTA"/>
    <property type="match status" value="1"/>
</dbReference>
<protein>
    <submittedName>
        <fullName evidence="6">DNA polymerase III subunit delta</fullName>
        <ecNumber evidence="6">2.7.7.7</ecNumber>
    </submittedName>
</protein>
<name>A0A4R5DTD2_9BACT</name>
<dbReference type="SUPFAM" id="SSF52540">
    <property type="entry name" value="P-loop containing nucleoside triphosphate hydrolases"/>
    <property type="match status" value="1"/>
</dbReference>
<sequence>MAQTPEVILKDIRAKRFKPLYFLHGDEPFYIDSISDELEKRIVPESEKGFNQFVLYGKDTDVAGVLSYARRYPFMAERQLILVKDANKLGGIEQKEQQARLEDYALNPLSSTVLILCFQANADERKSFIKAFNNHGVVVQSKKMYDNKLPDWVASFCQAEGVKISPKAVQMIVDNIGNDLKRLTNEIRKIMVNLRVDQGIDAEAVERFVGISKEYNVFEFQKALATRDVLKANKIASYFSANSKDNPLSPILIILYNFFSKVLLTHASKDKSERGLATELGINPFFVKDYNLAARNYPLNKAAMVIHYLRDCDARMKGLDGVSIPEGELLKELVFKIVH</sequence>
<comment type="caution">
    <text evidence="6">The sequence shown here is derived from an EMBL/GenBank/DDBJ whole genome shotgun (WGS) entry which is preliminary data.</text>
</comment>
<evidence type="ECO:0000313" key="7">
    <source>
        <dbReference type="Proteomes" id="UP000294850"/>
    </source>
</evidence>
<dbReference type="Proteomes" id="UP000294850">
    <property type="component" value="Unassembled WGS sequence"/>
</dbReference>
<keyword evidence="4" id="KW-0239">DNA-directed DNA polymerase</keyword>
<evidence type="ECO:0000256" key="2">
    <source>
        <dbReference type="ARBA" id="ARBA00022695"/>
    </source>
</evidence>
<keyword evidence="7" id="KW-1185">Reference proteome</keyword>
<dbReference type="InterPro" id="IPR010372">
    <property type="entry name" value="DNA_pol3_delta_N"/>
</dbReference>
<proteinExistence type="predicted"/>
<keyword evidence="2 6" id="KW-0548">Nucleotidyltransferase</keyword>
<accession>A0A4R5DTD2</accession>
<dbReference type="GO" id="GO:0003887">
    <property type="term" value="F:DNA-directed DNA polymerase activity"/>
    <property type="evidence" value="ECO:0007669"/>
    <property type="project" value="UniProtKB-KW"/>
</dbReference>
<feature type="domain" description="DNA polymerase III delta N-terminal" evidence="5">
    <location>
        <begin position="21"/>
        <end position="140"/>
    </location>
</feature>
<dbReference type="OrthoDB" id="1172326at2"/>
<evidence type="ECO:0000259" key="5">
    <source>
        <dbReference type="Pfam" id="PF06144"/>
    </source>
</evidence>
<keyword evidence="1 6" id="KW-0808">Transferase</keyword>
<dbReference type="EC" id="2.7.7.7" evidence="6"/>
<dbReference type="GO" id="GO:0009360">
    <property type="term" value="C:DNA polymerase III complex"/>
    <property type="evidence" value="ECO:0007669"/>
    <property type="project" value="InterPro"/>
</dbReference>
<dbReference type="InterPro" id="IPR005790">
    <property type="entry name" value="DNA_polIII_delta"/>
</dbReference>
<dbReference type="Gene3D" id="1.20.272.10">
    <property type="match status" value="1"/>
</dbReference>
<evidence type="ECO:0000256" key="1">
    <source>
        <dbReference type="ARBA" id="ARBA00022679"/>
    </source>
</evidence>
<dbReference type="EMBL" id="SMFL01000002">
    <property type="protein sequence ID" value="TDE17669.1"/>
    <property type="molecule type" value="Genomic_DNA"/>
</dbReference>
<dbReference type="GO" id="GO:0003677">
    <property type="term" value="F:DNA binding"/>
    <property type="evidence" value="ECO:0007669"/>
    <property type="project" value="InterPro"/>
</dbReference>
<organism evidence="6 7">
    <name type="scientific">Dyadobacter psychrotolerans</name>
    <dbReference type="NCBI Taxonomy" id="2541721"/>
    <lineage>
        <taxon>Bacteria</taxon>
        <taxon>Pseudomonadati</taxon>
        <taxon>Bacteroidota</taxon>
        <taxon>Cytophagia</taxon>
        <taxon>Cytophagales</taxon>
        <taxon>Spirosomataceae</taxon>
        <taxon>Dyadobacter</taxon>
    </lineage>
</organism>
<dbReference type="Gene3D" id="3.40.50.300">
    <property type="entry name" value="P-loop containing nucleotide triphosphate hydrolases"/>
    <property type="match status" value="1"/>
</dbReference>
<dbReference type="Pfam" id="PF06144">
    <property type="entry name" value="DNA_pol3_delta"/>
    <property type="match status" value="1"/>
</dbReference>
<evidence type="ECO:0000313" key="6">
    <source>
        <dbReference type="EMBL" id="TDE17669.1"/>
    </source>
</evidence>
<evidence type="ECO:0000256" key="4">
    <source>
        <dbReference type="ARBA" id="ARBA00022932"/>
    </source>
</evidence>
<evidence type="ECO:0000256" key="3">
    <source>
        <dbReference type="ARBA" id="ARBA00022705"/>
    </source>
</evidence>
<dbReference type="Gene3D" id="1.10.8.60">
    <property type="match status" value="1"/>
</dbReference>
<keyword evidence="3" id="KW-0235">DNA replication</keyword>
<dbReference type="NCBIfam" id="TIGR01128">
    <property type="entry name" value="holA"/>
    <property type="match status" value="1"/>
</dbReference>
<dbReference type="RefSeq" id="WP_131957535.1">
    <property type="nucleotide sequence ID" value="NZ_SMFL01000002.1"/>
</dbReference>
<gene>
    <name evidence="6" type="primary">holA</name>
    <name evidence="6" type="ORF">E0F88_07205</name>
</gene>
<dbReference type="PANTHER" id="PTHR34388:SF1">
    <property type="entry name" value="DNA POLYMERASE III SUBUNIT DELTA"/>
    <property type="match status" value="1"/>
</dbReference>
<dbReference type="InterPro" id="IPR027417">
    <property type="entry name" value="P-loop_NTPase"/>
</dbReference>
<reference evidence="6 7" key="1">
    <citation type="submission" date="2019-03" db="EMBL/GenBank/DDBJ databases">
        <title>Dyadobacter AR-3-6 sp. nov., isolated from arctic soil.</title>
        <authorList>
            <person name="Chaudhary D.K."/>
        </authorList>
    </citation>
    <scope>NUCLEOTIDE SEQUENCE [LARGE SCALE GENOMIC DNA]</scope>
    <source>
        <strain evidence="6 7">AR-3-6</strain>
    </source>
</reference>
<dbReference type="GO" id="GO:0006261">
    <property type="term" value="P:DNA-templated DNA replication"/>
    <property type="evidence" value="ECO:0007669"/>
    <property type="project" value="TreeGrafter"/>
</dbReference>